<dbReference type="InterPro" id="IPR015421">
    <property type="entry name" value="PyrdxlP-dep_Trfase_major"/>
</dbReference>
<sequence length="438" mass="47594">MVSQPLDLDSMDLGSTDLGSTDLDSMDLAKVMQHREQFAVLSGKQYFNYGGQGPMADRAIAALSQAQHTIQTEGPFSHAAYAWISQQGQQVRGAIAHALGTQPETITLTENVTVGCNIPLWGLPWQSGDHILMGESEHPGVVAAVAELSRRYGLEVTTCALAAARNATQADDGPVEIIAKGLRPNTRLVIISHILWNTGQLLPLTDIVERCHRNAPHTRVLVDAAQSAGSLPLDQPGWQLPETQVDYYAFTGHKWWCGPAGIGALYVRPEVLAETAPTFIGWRGIETDGAANPTGWKPDGQRFEVATSDYPLWSALSEAIAVQAQWGTSAERYARICALSQRLWAGLRAIAQVDCLLRQAPPPTGLVSFQLLDGNGTPSPDLHNALVEHLETQKIYVRTLLSPHCIRACVHYLTLESEVDDLIEKVQLFLDKSSEAGS</sequence>
<name>A0A0P7ZUR6_9CYAN</name>
<evidence type="ECO:0000313" key="7">
    <source>
        <dbReference type="Proteomes" id="UP000050465"/>
    </source>
</evidence>
<dbReference type="STRING" id="1666911.HLUCCA11_02760"/>
<dbReference type="InterPro" id="IPR000192">
    <property type="entry name" value="Aminotrans_V_dom"/>
</dbReference>
<dbReference type="PATRIC" id="fig|1666911.3.peg.1795"/>
<proteinExistence type="inferred from homology"/>
<gene>
    <name evidence="6" type="ORF">HLUCCA11_02760</name>
</gene>
<dbReference type="InterPro" id="IPR015422">
    <property type="entry name" value="PyrdxlP-dep_Trfase_small"/>
</dbReference>
<evidence type="ECO:0000259" key="5">
    <source>
        <dbReference type="Pfam" id="PF00266"/>
    </source>
</evidence>
<evidence type="ECO:0000256" key="2">
    <source>
        <dbReference type="ARBA" id="ARBA00022898"/>
    </source>
</evidence>
<dbReference type="PROSITE" id="PS00595">
    <property type="entry name" value="AA_TRANSFER_CLASS_5"/>
    <property type="match status" value="1"/>
</dbReference>
<protein>
    <submittedName>
        <fullName evidence="6">L-cysteine/cystine lyase</fullName>
    </submittedName>
</protein>
<dbReference type="GO" id="GO:0016829">
    <property type="term" value="F:lyase activity"/>
    <property type="evidence" value="ECO:0007669"/>
    <property type="project" value="UniProtKB-KW"/>
</dbReference>
<reference evidence="6 7" key="1">
    <citation type="submission" date="2015-09" db="EMBL/GenBank/DDBJ databases">
        <title>Identification and resolution of microdiversity through metagenomic sequencing of parallel consortia.</title>
        <authorList>
            <person name="Nelson W.C."/>
            <person name="Romine M.F."/>
            <person name="Lindemann S.R."/>
        </authorList>
    </citation>
    <scope>NUCLEOTIDE SEQUENCE [LARGE SCALE GENOMIC DNA]</scope>
    <source>
        <strain evidence="6">Ana</strain>
    </source>
</reference>
<accession>A0A0P7ZUR6</accession>
<evidence type="ECO:0000256" key="1">
    <source>
        <dbReference type="ARBA" id="ARBA00001933"/>
    </source>
</evidence>
<comment type="cofactor">
    <cofactor evidence="1 4">
        <name>pyridoxal 5'-phosphate</name>
        <dbReference type="ChEBI" id="CHEBI:597326"/>
    </cofactor>
</comment>
<evidence type="ECO:0000256" key="3">
    <source>
        <dbReference type="RuleBase" id="RU004075"/>
    </source>
</evidence>
<dbReference type="InterPro" id="IPR020578">
    <property type="entry name" value="Aminotrans_V_PyrdxlP_BS"/>
</dbReference>
<comment type="similarity">
    <text evidence="3">Belongs to the class-V pyridoxal-phosphate-dependent aminotransferase family.</text>
</comment>
<dbReference type="PANTHER" id="PTHR43586:SF4">
    <property type="entry name" value="ISOPENICILLIN N EPIMERASE"/>
    <property type="match status" value="1"/>
</dbReference>
<dbReference type="PANTHER" id="PTHR43586">
    <property type="entry name" value="CYSTEINE DESULFURASE"/>
    <property type="match status" value="1"/>
</dbReference>
<dbReference type="InterPro" id="IPR015424">
    <property type="entry name" value="PyrdxlP-dep_Trfase"/>
</dbReference>
<comment type="caution">
    <text evidence="6">The sequence shown here is derived from an EMBL/GenBank/DDBJ whole genome shotgun (WGS) entry which is preliminary data.</text>
</comment>
<evidence type="ECO:0000256" key="4">
    <source>
        <dbReference type="RuleBase" id="RU004504"/>
    </source>
</evidence>
<dbReference type="SUPFAM" id="SSF53383">
    <property type="entry name" value="PLP-dependent transferases"/>
    <property type="match status" value="1"/>
</dbReference>
<organism evidence="6 7">
    <name type="scientific">Phormidesmis priestleyi Ana</name>
    <dbReference type="NCBI Taxonomy" id="1666911"/>
    <lineage>
        <taxon>Bacteria</taxon>
        <taxon>Bacillati</taxon>
        <taxon>Cyanobacteriota</taxon>
        <taxon>Cyanophyceae</taxon>
        <taxon>Leptolyngbyales</taxon>
        <taxon>Leptolyngbyaceae</taxon>
        <taxon>Phormidesmis</taxon>
    </lineage>
</organism>
<dbReference type="Pfam" id="PF00266">
    <property type="entry name" value="Aminotran_5"/>
    <property type="match status" value="1"/>
</dbReference>
<dbReference type="Gene3D" id="3.90.1150.10">
    <property type="entry name" value="Aspartate Aminotransferase, domain 1"/>
    <property type="match status" value="1"/>
</dbReference>
<keyword evidence="2" id="KW-0663">Pyridoxal phosphate</keyword>
<dbReference type="AlphaFoldDB" id="A0A0P7ZUR6"/>
<dbReference type="Gene3D" id="3.40.640.10">
    <property type="entry name" value="Type I PLP-dependent aspartate aminotransferase-like (Major domain)"/>
    <property type="match status" value="1"/>
</dbReference>
<keyword evidence="6" id="KW-0456">Lyase</keyword>
<dbReference type="Proteomes" id="UP000050465">
    <property type="component" value="Unassembled WGS sequence"/>
</dbReference>
<dbReference type="EMBL" id="LJZR01000002">
    <property type="protein sequence ID" value="KPQ37377.1"/>
    <property type="molecule type" value="Genomic_DNA"/>
</dbReference>
<evidence type="ECO:0000313" key="6">
    <source>
        <dbReference type="EMBL" id="KPQ37377.1"/>
    </source>
</evidence>
<feature type="domain" description="Aminotransferase class V" evidence="5">
    <location>
        <begin position="79"/>
        <end position="415"/>
    </location>
</feature>